<dbReference type="Pfam" id="PF02518">
    <property type="entry name" value="HATPase_c"/>
    <property type="match status" value="1"/>
</dbReference>
<dbReference type="SMART" id="SM00387">
    <property type="entry name" value="HATPase_c"/>
    <property type="match status" value="1"/>
</dbReference>
<dbReference type="SUPFAM" id="SSF47384">
    <property type="entry name" value="Homodimeric domain of signal transducing histidine kinase"/>
    <property type="match status" value="1"/>
</dbReference>
<evidence type="ECO:0000256" key="12">
    <source>
        <dbReference type="SAM" id="Phobius"/>
    </source>
</evidence>
<feature type="transmembrane region" description="Helical" evidence="12">
    <location>
        <begin position="7"/>
        <end position="26"/>
    </location>
</feature>
<dbReference type="Pfam" id="PF00512">
    <property type="entry name" value="HisKA"/>
    <property type="match status" value="1"/>
</dbReference>
<evidence type="ECO:0000256" key="3">
    <source>
        <dbReference type="ARBA" id="ARBA00012438"/>
    </source>
</evidence>
<dbReference type="InterPro" id="IPR003661">
    <property type="entry name" value="HisK_dim/P_dom"/>
</dbReference>
<evidence type="ECO:0000256" key="8">
    <source>
        <dbReference type="ARBA" id="ARBA00022840"/>
    </source>
</evidence>
<dbReference type="InterPro" id="IPR050736">
    <property type="entry name" value="Sensor_HK_Regulatory"/>
</dbReference>
<dbReference type="AlphaFoldDB" id="A0A6M1PRN4"/>
<sequence length="476" mass="52998">MEYIKIFFINTAMLITLAYLANLLFKHTISRSSERTKQAAWVVMAIFAGWLSTFFGYRLDDNVIFDLRFVPLIISTIAYPQSLLLILIGVSTGLMRFAFGITTAAAAGMLNLSILGFICAALSPWIRRSPVSMIAKGLVVVLAVNFFNAVNISIFGVIPFYEYVSEIMPITFPAGIALSILFALIARDFHLEHKRMQQIEQVNALLSEQAAELQKNKIVLEERAKQLMLASQYKSEFLANMSHELRTPLNGIINLSELIAEHDDSVTREELQAYGSLIHRSGEELLLLINDILDLSKVEAGKLEIVSEEVNVSEVPALLFQQFDVIAKQRGLGFTIQLEEDLPETLVSDPQRVQQILRNLLSNAFKFTHRGGVSLTIRREQRRQGGREASWIVWEVKDTGIGIPKDKHLSIFEAFQQADGTISRQYGGTGLGLSISRDLARLIGGFITLQSQEGEGSAFSLYLPLTGSDQGIKTPI</sequence>
<evidence type="ECO:0000259" key="13">
    <source>
        <dbReference type="PROSITE" id="PS50109"/>
    </source>
</evidence>
<comment type="catalytic activity">
    <reaction evidence="1">
        <text>ATP + protein L-histidine = ADP + protein N-phospho-L-histidine.</text>
        <dbReference type="EC" id="2.7.13.3"/>
    </reaction>
</comment>
<dbReference type="CDD" id="cd00082">
    <property type="entry name" value="HisKA"/>
    <property type="match status" value="1"/>
</dbReference>
<keyword evidence="12" id="KW-0472">Membrane</keyword>
<keyword evidence="12" id="KW-0812">Transmembrane</keyword>
<dbReference type="InterPro" id="IPR005467">
    <property type="entry name" value="His_kinase_dom"/>
</dbReference>
<dbReference type="InterPro" id="IPR004358">
    <property type="entry name" value="Sig_transdc_His_kin-like_C"/>
</dbReference>
<evidence type="ECO:0000256" key="7">
    <source>
        <dbReference type="ARBA" id="ARBA00022777"/>
    </source>
</evidence>
<keyword evidence="7 14" id="KW-0418">Kinase</keyword>
<dbReference type="GO" id="GO:0000155">
    <property type="term" value="F:phosphorelay sensor kinase activity"/>
    <property type="evidence" value="ECO:0007669"/>
    <property type="project" value="InterPro"/>
</dbReference>
<dbReference type="SMART" id="SM00388">
    <property type="entry name" value="HisKA"/>
    <property type="match status" value="1"/>
</dbReference>
<keyword evidence="8" id="KW-0067">ATP-binding</keyword>
<evidence type="ECO:0000313" key="15">
    <source>
        <dbReference type="Proteomes" id="UP000480151"/>
    </source>
</evidence>
<evidence type="ECO:0000256" key="9">
    <source>
        <dbReference type="ARBA" id="ARBA00023012"/>
    </source>
</evidence>
<keyword evidence="6" id="KW-0547">Nucleotide-binding</keyword>
<feature type="domain" description="Histidine kinase" evidence="13">
    <location>
        <begin position="240"/>
        <end position="467"/>
    </location>
</feature>
<dbReference type="EMBL" id="JAAKGU010000009">
    <property type="protein sequence ID" value="NGM84413.1"/>
    <property type="molecule type" value="Genomic_DNA"/>
</dbReference>
<dbReference type="PRINTS" id="PR00344">
    <property type="entry name" value="BCTRLSENSOR"/>
</dbReference>
<dbReference type="CDD" id="cd16922">
    <property type="entry name" value="HATPase_EvgS-ArcB-TorS-like"/>
    <property type="match status" value="1"/>
</dbReference>
<keyword evidence="5" id="KW-0808">Transferase</keyword>
<dbReference type="InterPro" id="IPR036890">
    <property type="entry name" value="HATPase_C_sf"/>
</dbReference>
<organism evidence="14 15">
    <name type="scientific">Paenibacillus apii</name>
    <dbReference type="NCBI Taxonomy" id="1850370"/>
    <lineage>
        <taxon>Bacteria</taxon>
        <taxon>Bacillati</taxon>
        <taxon>Bacillota</taxon>
        <taxon>Bacilli</taxon>
        <taxon>Bacillales</taxon>
        <taxon>Paenibacillaceae</taxon>
        <taxon>Paenibacillus</taxon>
    </lineage>
</organism>
<dbReference type="InterPro" id="IPR003594">
    <property type="entry name" value="HATPase_dom"/>
</dbReference>
<feature type="transmembrane region" description="Helical" evidence="12">
    <location>
        <begin position="69"/>
        <end position="91"/>
    </location>
</feature>
<dbReference type="PANTHER" id="PTHR43711">
    <property type="entry name" value="TWO-COMPONENT HISTIDINE KINASE"/>
    <property type="match status" value="1"/>
</dbReference>
<keyword evidence="12" id="KW-1133">Transmembrane helix</keyword>
<keyword evidence="15" id="KW-1185">Reference proteome</keyword>
<dbReference type="FunFam" id="3.30.565.10:FF:000010">
    <property type="entry name" value="Sensor histidine kinase RcsC"/>
    <property type="match status" value="1"/>
</dbReference>
<comment type="caution">
    <text evidence="14">The sequence shown here is derived from an EMBL/GenBank/DDBJ whole genome shotgun (WGS) entry which is preliminary data.</text>
</comment>
<evidence type="ECO:0000256" key="1">
    <source>
        <dbReference type="ARBA" id="ARBA00000085"/>
    </source>
</evidence>
<keyword evidence="11" id="KW-0175">Coiled coil</keyword>
<dbReference type="InterPro" id="IPR036097">
    <property type="entry name" value="HisK_dim/P_sf"/>
</dbReference>
<feature type="transmembrane region" description="Helical" evidence="12">
    <location>
        <begin position="97"/>
        <end position="126"/>
    </location>
</feature>
<evidence type="ECO:0000313" key="14">
    <source>
        <dbReference type="EMBL" id="NGM84413.1"/>
    </source>
</evidence>
<dbReference type="PANTHER" id="PTHR43711:SF26">
    <property type="entry name" value="SENSOR HISTIDINE KINASE RCSC"/>
    <property type="match status" value="1"/>
</dbReference>
<dbReference type="PROSITE" id="PS50109">
    <property type="entry name" value="HIS_KIN"/>
    <property type="match status" value="1"/>
</dbReference>
<gene>
    <name evidence="14" type="ORF">G5B47_18545</name>
</gene>
<dbReference type="EC" id="2.7.13.3" evidence="3"/>
<protein>
    <recommendedName>
        <fullName evidence="10">Circadian input-output histidine kinase CikA</fullName>
        <ecNumber evidence="3">2.7.13.3</ecNumber>
    </recommendedName>
</protein>
<dbReference type="Gene3D" id="3.30.565.10">
    <property type="entry name" value="Histidine kinase-like ATPase, C-terminal domain"/>
    <property type="match status" value="1"/>
</dbReference>
<evidence type="ECO:0000256" key="4">
    <source>
        <dbReference type="ARBA" id="ARBA00022553"/>
    </source>
</evidence>
<name>A0A6M1PRN4_9BACL</name>
<evidence type="ECO:0000256" key="2">
    <source>
        <dbReference type="ARBA" id="ARBA00006402"/>
    </source>
</evidence>
<feature type="coiled-coil region" evidence="11">
    <location>
        <begin position="196"/>
        <end position="230"/>
    </location>
</feature>
<keyword evidence="4" id="KW-0597">Phosphoprotein</keyword>
<comment type="similarity">
    <text evidence="2">In the N-terminal section; belongs to the phytochrome family.</text>
</comment>
<dbReference type="Gene3D" id="1.10.287.130">
    <property type="match status" value="1"/>
</dbReference>
<dbReference type="RefSeq" id="WP_165101171.1">
    <property type="nucleotide sequence ID" value="NZ_JAAKGU010000009.1"/>
</dbReference>
<evidence type="ECO:0000256" key="6">
    <source>
        <dbReference type="ARBA" id="ARBA00022741"/>
    </source>
</evidence>
<feature type="transmembrane region" description="Helical" evidence="12">
    <location>
        <begin position="38"/>
        <end position="57"/>
    </location>
</feature>
<evidence type="ECO:0000256" key="5">
    <source>
        <dbReference type="ARBA" id="ARBA00022679"/>
    </source>
</evidence>
<dbReference type="GO" id="GO:0005524">
    <property type="term" value="F:ATP binding"/>
    <property type="evidence" value="ECO:0007669"/>
    <property type="project" value="UniProtKB-KW"/>
</dbReference>
<feature type="transmembrane region" description="Helical" evidence="12">
    <location>
        <begin position="138"/>
        <end position="161"/>
    </location>
</feature>
<keyword evidence="9" id="KW-0902">Two-component regulatory system</keyword>
<accession>A0A6M1PRN4</accession>
<reference evidence="14 15" key="1">
    <citation type="submission" date="2020-02" db="EMBL/GenBank/DDBJ databases">
        <authorList>
            <person name="Gao J."/>
            <person name="Sun J."/>
        </authorList>
    </citation>
    <scope>NUCLEOTIDE SEQUENCE [LARGE SCALE GENOMIC DNA]</scope>
    <source>
        <strain evidence="14 15">7124</strain>
    </source>
</reference>
<feature type="transmembrane region" description="Helical" evidence="12">
    <location>
        <begin position="167"/>
        <end position="186"/>
    </location>
</feature>
<evidence type="ECO:0000256" key="10">
    <source>
        <dbReference type="ARBA" id="ARBA00074306"/>
    </source>
</evidence>
<dbReference type="Proteomes" id="UP000480151">
    <property type="component" value="Unassembled WGS sequence"/>
</dbReference>
<evidence type="ECO:0000256" key="11">
    <source>
        <dbReference type="SAM" id="Coils"/>
    </source>
</evidence>
<proteinExistence type="inferred from homology"/>
<dbReference type="SUPFAM" id="SSF55874">
    <property type="entry name" value="ATPase domain of HSP90 chaperone/DNA topoisomerase II/histidine kinase"/>
    <property type="match status" value="1"/>
</dbReference>